<comment type="caution">
    <text evidence="16">The sequence shown here is derived from an EMBL/GenBank/DDBJ whole genome shotgun (WGS) entry which is preliminary data.</text>
</comment>
<keyword evidence="2 11" id="KW-0813">Transport</keyword>
<keyword evidence="10 11" id="KW-0998">Cell outer membrane</keyword>
<organism evidence="16 17">
    <name type="scientific">Pseudomaricurvus hydrocarbonicus</name>
    <dbReference type="NCBI Taxonomy" id="1470433"/>
    <lineage>
        <taxon>Bacteria</taxon>
        <taxon>Pseudomonadati</taxon>
        <taxon>Pseudomonadota</taxon>
        <taxon>Gammaproteobacteria</taxon>
        <taxon>Cellvibrionales</taxon>
        <taxon>Cellvibrionaceae</taxon>
        <taxon>Pseudomaricurvus</taxon>
    </lineage>
</organism>
<keyword evidence="4" id="KW-0410">Iron transport</keyword>
<proteinExistence type="inferred from homology"/>
<dbReference type="InterPro" id="IPR012910">
    <property type="entry name" value="Plug_dom"/>
</dbReference>
<dbReference type="PROSITE" id="PS52016">
    <property type="entry name" value="TONB_DEPENDENT_REC_3"/>
    <property type="match status" value="1"/>
</dbReference>
<dbReference type="AlphaFoldDB" id="A0A9E5MKY6"/>
<reference evidence="16" key="1">
    <citation type="submission" date="2020-03" db="EMBL/GenBank/DDBJ databases">
        <authorList>
            <person name="Guo F."/>
        </authorList>
    </citation>
    <scope>NUCLEOTIDE SEQUENCE</scope>
    <source>
        <strain evidence="16">JCM 30134</strain>
    </source>
</reference>
<dbReference type="Pfam" id="PF07715">
    <property type="entry name" value="Plug"/>
    <property type="match status" value="1"/>
</dbReference>
<evidence type="ECO:0000256" key="9">
    <source>
        <dbReference type="ARBA" id="ARBA00023136"/>
    </source>
</evidence>
<name>A0A9E5MKY6_9GAMM</name>
<keyword evidence="16" id="KW-0675">Receptor</keyword>
<evidence type="ECO:0000256" key="8">
    <source>
        <dbReference type="ARBA" id="ARBA00023077"/>
    </source>
</evidence>
<dbReference type="Pfam" id="PF00593">
    <property type="entry name" value="TonB_dep_Rec_b-barrel"/>
    <property type="match status" value="1"/>
</dbReference>
<evidence type="ECO:0000256" key="5">
    <source>
        <dbReference type="ARBA" id="ARBA00022692"/>
    </source>
</evidence>
<dbReference type="RefSeq" id="WP_167186179.1">
    <property type="nucleotide sequence ID" value="NZ_JAAONZ010000007.1"/>
</dbReference>
<evidence type="ECO:0000259" key="15">
    <source>
        <dbReference type="Pfam" id="PF07715"/>
    </source>
</evidence>
<evidence type="ECO:0000256" key="12">
    <source>
        <dbReference type="RuleBase" id="RU003357"/>
    </source>
</evidence>
<dbReference type="InterPro" id="IPR000531">
    <property type="entry name" value="Beta-barrel_TonB"/>
</dbReference>
<accession>A0A9E5MKY6</accession>
<evidence type="ECO:0000256" key="4">
    <source>
        <dbReference type="ARBA" id="ARBA00022496"/>
    </source>
</evidence>
<keyword evidence="3 11" id="KW-1134">Transmembrane beta strand</keyword>
<keyword evidence="5 11" id="KW-0812">Transmembrane</keyword>
<dbReference type="CDD" id="cd01347">
    <property type="entry name" value="ligand_gated_channel"/>
    <property type="match status" value="1"/>
</dbReference>
<keyword evidence="17" id="KW-1185">Reference proteome</keyword>
<gene>
    <name evidence="16" type="ORF">G8770_10900</name>
</gene>
<evidence type="ECO:0000256" key="1">
    <source>
        <dbReference type="ARBA" id="ARBA00004571"/>
    </source>
</evidence>
<dbReference type="InterPro" id="IPR036942">
    <property type="entry name" value="Beta-barrel_TonB_sf"/>
</dbReference>
<keyword evidence="9 11" id="KW-0472">Membrane</keyword>
<evidence type="ECO:0000313" key="16">
    <source>
        <dbReference type="EMBL" id="NHO66052.1"/>
    </source>
</evidence>
<dbReference type="SUPFAM" id="SSF56935">
    <property type="entry name" value="Porins"/>
    <property type="match status" value="1"/>
</dbReference>
<evidence type="ECO:0000313" key="17">
    <source>
        <dbReference type="Proteomes" id="UP000787472"/>
    </source>
</evidence>
<keyword evidence="13" id="KW-0732">Signal</keyword>
<evidence type="ECO:0000259" key="14">
    <source>
        <dbReference type="Pfam" id="PF00593"/>
    </source>
</evidence>
<feature type="domain" description="TonB-dependent receptor plug" evidence="15">
    <location>
        <begin position="46"/>
        <end position="155"/>
    </location>
</feature>
<dbReference type="InterPro" id="IPR039426">
    <property type="entry name" value="TonB-dep_rcpt-like"/>
</dbReference>
<keyword evidence="7" id="KW-0406">Ion transport</keyword>
<dbReference type="Gene3D" id="2.40.170.20">
    <property type="entry name" value="TonB-dependent receptor, beta-barrel domain"/>
    <property type="match status" value="1"/>
</dbReference>
<keyword evidence="8 12" id="KW-0798">TonB box</keyword>
<evidence type="ECO:0000256" key="13">
    <source>
        <dbReference type="SAM" id="SignalP"/>
    </source>
</evidence>
<protein>
    <submittedName>
        <fullName evidence="16">TonB-dependent receptor</fullName>
    </submittedName>
</protein>
<evidence type="ECO:0000256" key="7">
    <source>
        <dbReference type="ARBA" id="ARBA00023065"/>
    </source>
</evidence>
<dbReference type="GO" id="GO:0009279">
    <property type="term" value="C:cell outer membrane"/>
    <property type="evidence" value="ECO:0007669"/>
    <property type="project" value="UniProtKB-SubCell"/>
</dbReference>
<dbReference type="PANTHER" id="PTHR32552">
    <property type="entry name" value="FERRICHROME IRON RECEPTOR-RELATED"/>
    <property type="match status" value="1"/>
</dbReference>
<dbReference type="PANTHER" id="PTHR32552:SF81">
    <property type="entry name" value="TONB-DEPENDENT OUTER MEMBRANE RECEPTOR"/>
    <property type="match status" value="1"/>
</dbReference>
<dbReference type="GO" id="GO:0006826">
    <property type="term" value="P:iron ion transport"/>
    <property type="evidence" value="ECO:0007669"/>
    <property type="project" value="UniProtKB-KW"/>
</dbReference>
<dbReference type="Proteomes" id="UP000787472">
    <property type="component" value="Unassembled WGS sequence"/>
</dbReference>
<feature type="domain" description="TonB-dependent receptor-like beta-barrel" evidence="14">
    <location>
        <begin position="285"/>
        <end position="733"/>
    </location>
</feature>
<evidence type="ECO:0000256" key="3">
    <source>
        <dbReference type="ARBA" id="ARBA00022452"/>
    </source>
</evidence>
<comment type="similarity">
    <text evidence="11 12">Belongs to the TonB-dependent receptor family.</text>
</comment>
<evidence type="ECO:0000256" key="11">
    <source>
        <dbReference type="PROSITE-ProRule" id="PRU01360"/>
    </source>
</evidence>
<keyword evidence="6" id="KW-0408">Iron</keyword>
<evidence type="ECO:0000256" key="2">
    <source>
        <dbReference type="ARBA" id="ARBA00022448"/>
    </source>
</evidence>
<feature type="signal peptide" evidence="13">
    <location>
        <begin position="1"/>
        <end position="27"/>
    </location>
</feature>
<evidence type="ECO:0000256" key="6">
    <source>
        <dbReference type="ARBA" id="ARBA00023004"/>
    </source>
</evidence>
<sequence length="767" mass="83839">MKYKLSNPLLRPATLATSVLLANSALASVVSLEEIVVTAQKREQSLQDVPIAISAIDSELLQANGVSTAADVGEMVPNVTITAQPSSSFNIRMNIRGNGTAEPSLAIDPKVGLYIDGVYIARNAGAVFDLVDMERVEVMRGPQGSLWGKNTTGGALNITTQRPSGENVLNLKVGAGNYGLRTGQLSWDTPEVNGLSAKLSYMNKSYDGWQDNVNMASDAHFGDIQAEAFRAAVNWDINDSLNLYYIYDRTDAASTPEAMQAGYVSAGSQGAATITDIRSGIPQTYIYTNPSDNPFAQLADTVSDKRRETFDADFMNSEKLDVEGHNLTLSWYGDNIQLKSITSYREYNSHLEGLDVDAITVEGGDGLLYGIGGVTPAALPTAGILHTSGSKDHEQFSQELQLIGDAFNEKLDYVLGLYYFDEKGNETTPWELTSYSAASNSLVILPYGNWYEVTSESKAAFGQLTYYFNDSWNLTYGFRYTEDKKSLLIPDEDPIITQDAKFDKAWEKFTSSVTLNYAINDDISTYAKIAEGYASGIYNPGTLNRGAALAGGSQEDILYSVANPTDPEELISYELGIKSKWFDNRVVFNAAAFYNEADNLIVSNFDGTSRVAANSGTADTQGIELEVQTMLTDNLRVDAAYGYLDIDYSDSTRIQREARNTGSLGVFYSFDGVDNGELVAFLGMTYTGKEYFDVRDRSISTGDSRTLYNGRLSWNDISIGGSMINVGLWGKNLTDEEYIYYGYSIGEASMYAYGAPRTVGLDVSIEF</sequence>
<evidence type="ECO:0000256" key="10">
    <source>
        <dbReference type="ARBA" id="ARBA00023237"/>
    </source>
</evidence>
<feature type="chain" id="PRO_5038454757" evidence="13">
    <location>
        <begin position="28"/>
        <end position="767"/>
    </location>
</feature>
<comment type="subcellular location">
    <subcellularLocation>
        <location evidence="1 11">Cell outer membrane</location>
        <topology evidence="1 11">Multi-pass membrane protein</topology>
    </subcellularLocation>
</comment>
<dbReference type="EMBL" id="JAAONZ010000007">
    <property type="protein sequence ID" value="NHO66052.1"/>
    <property type="molecule type" value="Genomic_DNA"/>
</dbReference>